<evidence type="ECO:0000259" key="1">
    <source>
        <dbReference type="Pfam" id="PF20409"/>
    </source>
</evidence>
<dbReference type="InterPro" id="IPR032710">
    <property type="entry name" value="NTF2-like_dom_sf"/>
</dbReference>
<dbReference type="RefSeq" id="WP_116853585.1">
    <property type="nucleotide sequence ID" value="NZ_QTJV01000003.1"/>
</dbReference>
<dbReference type="Pfam" id="PF20409">
    <property type="entry name" value="SnoaL_5"/>
    <property type="match status" value="1"/>
</dbReference>
<protein>
    <submittedName>
        <fullName evidence="2">Nuclear transport factor 2 family protein</fullName>
    </submittedName>
</protein>
<sequence>MTTQEIARELVAYCAKGEFGKAQTELYDANAVSIEPYATPNFAKETKGLPELQKKIKFFLDGLDAIHSIKVSEPLVVANAISFTIDMDVDMKGQGRMNMAEICVYEVKDGKIISEQFFF</sequence>
<dbReference type="Proteomes" id="UP000261174">
    <property type="component" value="Unassembled WGS sequence"/>
</dbReference>
<comment type="caution">
    <text evidence="2">The sequence shown here is derived from an EMBL/GenBank/DDBJ whole genome shotgun (WGS) entry which is preliminary data.</text>
</comment>
<evidence type="ECO:0000313" key="2">
    <source>
        <dbReference type="EMBL" id="RFM34931.1"/>
    </source>
</evidence>
<dbReference type="SUPFAM" id="SSF54427">
    <property type="entry name" value="NTF2-like"/>
    <property type="match status" value="1"/>
</dbReference>
<proteinExistence type="predicted"/>
<accession>A0A3E1P437</accession>
<dbReference type="InterPro" id="IPR046860">
    <property type="entry name" value="SnoaL_5"/>
</dbReference>
<dbReference type="AlphaFoldDB" id="A0A3E1P437"/>
<dbReference type="OrthoDB" id="336094at2"/>
<dbReference type="Gene3D" id="3.10.450.50">
    <property type="match status" value="1"/>
</dbReference>
<name>A0A3E1P437_9BACT</name>
<feature type="domain" description="SnoaL-like" evidence="1">
    <location>
        <begin position="1"/>
        <end position="119"/>
    </location>
</feature>
<evidence type="ECO:0000313" key="3">
    <source>
        <dbReference type="Proteomes" id="UP000261174"/>
    </source>
</evidence>
<keyword evidence="3" id="KW-1185">Reference proteome</keyword>
<gene>
    <name evidence="2" type="ORF">DXN04_11955</name>
</gene>
<dbReference type="EMBL" id="QTJV01000003">
    <property type="protein sequence ID" value="RFM34931.1"/>
    <property type="molecule type" value="Genomic_DNA"/>
</dbReference>
<reference evidence="2 3" key="1">
    <citation type="submission" date="2018-08" db="EMBL/GenBank/DDBJ databases">
        <title>Chitinophaga sp. K20C18050901, a novel bacterium isolated from forest soil.</title>
        <authorList>
            <person name="Wang C."/>
        </authorList>
    </citation>
    <scope>NUCLEOTIDE SEQUENCE [LARGE SCALE GENOMIC DNA]</scope>
    <source>
        <strain evidence="2 3">K20C18050901</strain>
    </source>
</reference>
<organism evidence="2 3">
    <name type="scientific">Chitinophaga silvisoli</name>
    <dbReference type="NCBI Taxonomy" id="2291814"/>
    <lineage>
        <taxon>Bacteria</taxon>
        <taxon>Pseudomonadati</taxon>
        <taxon>Bacteroidota</taxon>
        <taxon>Chitinophagia</taxon>
        <taxon>Chitinophagales</taxon>
        <taxon>Chitinophagaceae</taxon>
        <taxon>Chitinophaga</taxon>
    </lineage>
</organism>